<evidence type="ECO:0000313" key="2">
    <source>
        <dbReference type="EMBL" id="RMB88487.1"/>
    </source>
</evidence>
<keyword evidence="3" id="KW-1185">Reference proteome</keyword>
<reference evidence="2 3" key="1">
    <citation type="submission" date="2018-07" db="EMBL/GenBank/DDBJ databases">
        <title>A high quality draft genome assembly of the barn swallow (H. rustica rustica).</title>
        <authorList>
            <person name="Formenti G."/>
            <person name="Chiara M."/>
            <person name="Poveda L."/>
            <person name="Francoijs K.-J."/>
            <person name="Bonisoli-Alquati A."/>
            <person name="Canova L."/>
            <person name="Gianfranceschi L."/>
            <person name="Horner D.S."/>
            <person name="Saino N."/>
        </authorList>
    </citation>
    <scope>NUCLEOTIDE SEQUENCE [LARGE SCALE GENOMIC DNA]</scope>
    <source>
        <strain evidence="2">Chelidonia</strain>
        <tissue evidence="2">Blood</tissue>
    </source>
</reference>
<organism evidence="2 3">
    <name type="scientific">Hirundo rustica rustica</name>
    <dbReference type="NCBI Taxonomy" id="333673"/>
    <lineage>
        <taxon>Eukaryota</taxon>
        <taxon>Metazoa</taxon>
        <taxon>Chordata</taxon>
        <taxon>Craniata</taxon>
        <taxon>Vertebrata</taxon>
        <taxon>Euteleostomi</taxon>
        <taxon>Archelosauria</taxon>
        <taxon>Archosauria</taxon>
        <taxon>Dinosauria</taxon>
        <taxon>Saurischia</taxon>
        <taxon>Theropoda</taxon>
        <taxon>Coelurosauria</taxon>
        <taxon>Aves</taxon>
        <taxon>Neognathae</taxon>
        <taxon>Neoaves</taxon>
        <taxon>Telluraves</taxon>
        <taxon>Australaves</taxon>
        <taxon>Passeriformes</taxon>
        <taxon>Sylvioidea</taxon>
        <taxon>Hirundinidae</taxon>
        <taxon>Hirundo</taxon>
    </lineage>
</organism>
<feature type="region of interest" description="Disordered" evidence="1">
    <location>
        <begin position="1"/>
        <end position="22"/>
    </location>
</feature>
<proteinExistence type="predicted"/>
<evidence type="ECO:0000256" key="1">
    <source>
        <dbReference type="SAM" id="MobiDB-lite"/>
    </source>
</evidence>
<evidence type="ECO:0000313" key="3">
    <source>
        <dbReference type="Proteomes" id="UP000269221"/>
    </source>
</evidence>
<dbReference type="EMBL" id="QRBI01000323">
    <property type="protein sequence ID" value="RMB88487.1"/>
    <property type="molecule type" value="Genomic_DNA"/>
</dbReference>
<name>A0A3M0IHB8_HIRRU</name>
<comment type="caution">
    <text evidence="2">The sequence shown here is derived from an EMBL/GenBank/DDBJ whole genome shotgun (WGS) entry which is preliminary data.</text>
</comment>
<sequence length="114" mass="12988">MQEGLPPEFPTDNPPNDPHWGEAQEVWGIWDELQHMLPPDPPPEDPNQRMALHMSRLWEELIQELSLEQTPMETLNNFWGLIRDLATPEEGPKTGRPLALRTSGTAGQAEADWD</sequence>
<feature type="compositionally biased region" description="Pro residues" evidence="1">
    <location>
        <begin position="7"/>
        <end position="17"/>
    </location>
</feature>
<dbReference type="Proteomes" id="UP000269221">
    <property type="component" value="Unassembled WGS sequence"/>
</dbReference>
<gene>
    <name evidence="2" type="ORF">DUI87_35134</name>
</gene>
<protein>
    <submittedName>
        <fullName evidence="2">Uncharacterized protein</fullName>
    </submittedName>
</protein>
<dbReference type="AlphaFoldDB" id="A0A3M0IHB8"/>
<feature type="region of interest" description="Disordered" evidence="1">
    <location>
        <begin position="89"/>
        <end position="114"/>
    </location>
</feature>
<accession>A0A3M0IHB8</accession>